<sequence>MIHVTVVMALLGMTHLTCLAAMSERKYSAKKTAFVYSLFCIVFVCLTSVAFLLFDHSSAYMIAVAFLVTITVGFFVFIFTSADPICKKIFLFVSYANMFCIFQCISIILCGICFPNLSEIGATYAKNILRTLLYIPTVWAYVRYLRPTVREISGAKKKTWYSISLVSILFTFVFLLFLTVCHAGYDHVAQYLPLFAIVVILYCSVLWVIFGTIRYMLTENRMELVSQNMEYLQGQLKIARENELFAKTIRHDFRHHNQNIAAMLKKGDIQDALHYIEQYNDSLDAAKPKDFCPHVTVNAILNAFYTKTQNDGISVSISADTQEETAIADMDFVAILSNLLENATNGCKECDSPGEITVNIRTVADKTVIVCSNPCQSGLAIENNMIKHKGIGIDSMMTAARKYDGDINYSRENGILTVCVILKS</sequence>
<keyword evidence="1" id="KW-0812">Transmembrane</keyword>
<dbReference type="InterPro" id="IPR036890">
    <property type="entry name" value="HATPase_C_sf"/>
</dbReference>
<evidence type="ECO:0000259" key="2">
    <source>
        <dbReference type="Pfam" id="PF14501"/>
    </source>
</evidence>
<organism evidence="3 4">
    <name type="scientific">Bianquea renquensis</name>
    <dbReference type="NCBI Taxonomy" id="2763661"/>
    <lineage>
        <taxon>Bacteria</taxon>
        <taxon>Bacillati</taxon>
        <taxon>Bacillota</taxon>
        <taxon>Clostridia</taxon>
        <taxon>Eubacteriales</taxon>
        <taxon>Bianqueaceae</taxon>
        <taxon>Bianquea</taxon>
    </lineage>
</organism>
<protein>
    <submittedName>
        <fullName evidence="3">GHKL domain-containing protein</fullName>
    </submittedName>
</protein>
<keyword evidence="1" id="KW-0472">Membrane</keyword>
<dbReference type="EMBL" id="JACRSQ010000013">
    <property type="protein sequence ID" value="MBC8543830.1"/>
    <property type="molecule type" value="Genomic_DNA"/>
</dbReference>
<dbReference type="RefSeq" id="WP_177715279.1">
    <property type="nucleotide sequence ID" value="NZ_JACRSQ010000013.1"/>
</dbReference>
<feature type="transmembrane region" description="Helical" evidence="1">
    <location>
        <begin position="191"/>
        <end position="213"/>
    </location>
</feature>
<dbReference type="SUPFAM" id="SSF55874">
    <property type="entry name" value="ATPase domain of HSP90 chaperone/DNA topoisomerase II/histidine kinase"/>
    <property type="match status" value="1"/>
</dbReference>
<comment type="caution">
    <text evidence="3">The sequence shown here is derived from an EMBL/GenBank/DDBJ whole genome shotgun (WGS) entry which is preliminary data.</text>
</comment>
<dbReference type="Proteomes" id="UP000657006">
    <property type="component" value="Unassembled WGS sequence"/>
</dbReference>
<reference evidence="3" key="1">
    <citation type="submission" date="2020-08" db="EMBL/GenBank/DDBJ databases">
        <title>Genome public.</title>
        <authorList>
            <person name="Liu C."/>
            <person name="Sun Q."/>
        </authorList>
    </citation>
    <scope>NUCLEOTIDE SEQUENCE</scope>
    <source>
        <strain evidence="3">NSJ-32</strain>
    </source>
</reference>
<feature type="transmembrane region" description="Helical" evidence="1">
    <location>
        <begin position="34"/>
        <end position="54"/>
    </location>
</feature>
<dbReference type="Gene3D" id="3.30.565.10">
    <property type="entry name" value="Histidine kinase-like ATPase, C-terminal domain"/>
    <property type="match status" value="1"/>
</dbReference>
<name>A0A926I211_9FIRM</name>
<gene>
    <name evidence="3" type="ORF">H8730_09750</name>
</gene>
<keyword evidence="1" id="KW-1133">Transmembrane helix</keyword>
<feature type="transmembrane region" description="Helical" evidence="1">
    <location>
        <begin position="163"/>
        <end position="185"/>
    </location>
</feature>
<feature type="transmembrane region" description="Helical" evidence="1">
    <location>
        <begin position="89"/>
        <end position="117"/>
    </location>
</feature>
<accession>A0A926I211</accession>
<dbReference type="InterPro" id="IPR032834">
    <property type="entry name" value="NatK-like_C"/>
</dbReference>
<feature type="transmembrane region" description="Helical" evidence="1">
    <location>
        <begin position="123"/>
        <end position="142"/>
    </location>
</feature>
<proteinExistence type="predicted"/>
<evidence type="ECO:0000256" key="1">
    <source>
        <dbReference type="SAM" id="Phobius"/>
    </source>
</evidence>
<dbReference type="AlphaFoldDB" id="A0A926I211"/>
<feature type="transmembrane region" description="Helical" evidence="1">
    <location>
        <begin position="60"/>
        <end position="82"/>
    </location>
</feature>
<dbReference type="Pfam" id="PF14501">
    <property type="entry name" value="HATPase_c_5"/>
    <property type="match status" value="1"/>
</dbReference>
<feature type="domain" description="Sensor histidine kinase NatK-like C-terminal" evidence="2">
    <location>
        <begin position="330"/>
        <end position="421"/>
    </location>
</feature>
<evidence type="ECO:0000313" key="4">
    <source>
        <dbReference type="Proteomes" id="UP000657006"/>
    </source>
</evidence>
<keyword evidence="4" id="KW-1185">Reference proteome</keyword>
<evidence type="ECO:0000313" key="3">
    <source>
        <dbReference type="EMBL" id="MBC8543830.1"/>
    </source>
</evidence>